<comment type="caution">
    <text evidence="1">The sequence shown here is derived from an EMBL/GenBank/DDBJ whole genome shotgun (WGS) entry which is preliminary data.</text>
</comment>
<accession>A0AAV3RA57</accession>
<dbReference type="Proteomes" id="UP001454036">
    <property type="component" value="Unassembled WGS sequence"/>
</dbReference>
<dbReference type="AlphaFoldDB" id="A0AAV3RA57"/>
<gene>
    <name evidence="1" type="ORF">LIER_41411</name>
</gene>
<name>A0AAV3RA57_LITER</name>
<proteinExistence type="predicted"/>
<dbReference type="EMBL" id="BAABME010025832">
    <property type="protein sequence ID" value="GAA0172838.1"/>
    <property type="molecule type" value="Genomic_DNA"/>
</dbReference>
<organism evidence="1 2">
    <name type="scientific">Lithospermum erythrorhizon</name>
    <name type="common">Purple gromwell</name>
    <name type="synonym">Lithospermum officinale var. erythrorhizon</name>
    <dbReference type="NCBI Taxonomy" id="34254"/>
    <lineage>
        <taxon>Eukaryota</taxon>
        <taxon>Viridiplantae</taxon>
        <taxon>Streptophyta</taxon>
        <taxon>Embryophyta</taxon>
        <taxon>Tracheophyta</taxon>
        <taxon>Spermatophyta</taxon>
        <taxon>Magnoliopsida</taxon>
        <taxon>eudicotyledons</taxon>
        <taxon>Gunneridae</taxon>
        <taxon>Pentapetalae</taxon>
        <taxon>asterids</taxon>
        <taxon>lamiids</taxon>
        <taxon>Boraginales</taxon>
        <taxon>Boraginaceae</taxon>
        <taxon>Boraginoideae</taxon>
        <taxon>Lithospermeae</taxon>
        <taxon>Lithospermum</taxon>
    </lineage>
</organism>
<evidence type="ECO:0000313" key="1">
    <source>
        <dbReference type="EMBL" id="GAA0172838.1"/>
    </source>
</evidence>
<protein>
    <submittedName>
        <fullName evidence="1">Uncharacterized protein</fullName>
    </submittedName>
</protein>
<sequence length="72" mass="7963">MLLKLVTSLVNVLSSRTTDINSFLISSLVKLLSACTTDVNSLPSFFFDMDYAMSQNSEVQTVIHFNDPCPDS</sequence>
<evidence type="ECO:0000313" key="2">
    <source>
        <dbReference type="Proteomes" id="UP001454036"/>
    </source>
</evidence>
<reference evidence="1 2" key="1">
    <citation type="submission" date="2024-01" db="EMBL/GenBank/DDBJ databases">
        <title>The complete chloroplast genome sequence of Lithospermum erythrorhizon: insights into the phylogenetic relationship among Boraginaceae species and the maternal lineages of purple gromwells.</title>
        <authorList>
            <person name="Okada T."/>
            <person name="Watanabe K."/>
        </authorList>
    </citation>
    <scope>NUCLEOTIDE SEQUENCE [LARGE SCALE GENOMIC DNA]</scope>
</reference>
<keyword evidence="2" id="KW-1185">Reference proteome</keyword>